<gene>
    <name evidence="2" type="ORF">CROQUDRAFT_666665</name>
</gene>
<accession>A0A9P6N8K7</accession>
<evidence type="ECO:0000256" key="1">
    <source>
        <dbReference type="SAM" id="MobiDB-lite"/>
    </source>
</evidence>
<protein>
    <submittedName>
        <fullName evidence="2">Uncharacterized protein</fullName>
    </submittedName>
</protein>
<keyword evidence="3" id="KW-1185">Reference proteome</keyword>
<feature type="compositionally biased region" description="Pro residues" evidence="1">
    <location>
        <begin position="65"/>
        <end position="82"/>
    </location>
</feature>
<dbReference type="EMBL" id="MU167624">
    <property type="protein sequence ID" value="KAG0139340.1"/>
    <property type="molecule type" value="Genomic_DNA"/>
</dbReference>
<evidence type="ECO:0000313" key="3">
    <source>
        <dbReference type="Proteomes" id="UP000886653"/>
    </source>
</evidence>
<feature type="compositionally biased region" description="Polar residues" evidence="1">
    <location>
        <begin position="83"/>
        <end position="93"/>
    </location>
</feature>
<name>A0A9P6N8K7_9BASI</name>
<reference evidence="2" key="1">
    <citation type="submission" date="2013-11" db="EMBL/GenBank/DDBJ databases">
        <title>Genome sequence of the fusiform rust pathogen reveals effectors for host alternation and coevolution with pine.</title>
        <authorList>
            <consortium name="DOE Joint Genome Institute"/>
            <person name="Smith K."/>
            <person name="Pendleton A."/>
            <person name="Kubisiak T."/>
            <person name="Anderson C."/>
            <person name="Salamov A."/>
            <person name="Aerts A."/>
            <person name="Riley R."/>
            <person name="Clum A."/>
            <person name="Lindquist E."/>
            <person name="Ence D."/>
            <person name="Campbell M."/>
            <person name="Kronenberg Z."/>
            <person name="Feau N."/>
            <person name="Dhillon B."/>
            <person name="Hamelin R."/>
            <person name="Burleigh J."/>
            <person name="Smith J."/>
            <person name="Yandell M."/>
            <person name="Nelson C."/>
            <person name="Grigoriev I."/>
            <person name="Davis J."/>
        </authorList>
    </citation>
    <scope>NUCLEOTIDE SEQUENCE</scope>
    <source>
        <strain evidence="2">G11</strain>
    </source>
</reference>
<evidence type="ECO:0000313" key="2">
    <source>
        <dbReference type="EMBL" id="KAG0139340.1"/>
    </source>
</evidence>
<comment type="caution">
    <text evidence="2">The sequence shown here is derived from an EMBL/GenBank/DDBJ whole genome shotgun (WGS) entry which is preliminary data.</text>
</comment>
<feature type="region of interest" description="Disordered" evidence="1">
    <location>
        <begin position="54"/>
        <end position="93"/>
    </location>
</feature>
<proteinExistence type="predicted"/>
<dbReference type="AlphaFoldDB" id="A0A9P6N8K7"/>
<dbReference type="Proteomes" id="UP000886653">
    <property type="component" value="Unassembled WGS sequence"/>
</dbReference>
<organism evidence="2 3">
    <name type="scientific">Cronartium quercuum f. sp. fusiforme G11</name>
    <dbReference type="NCBI Taxonomy" id="708437"/>
    <lineage>
        <taxon>Eukaryota</taxon>
        <taxon>Fungi</taxon>
        <taxon>Dikarya</taxon>
        <taxon>Basidiomycota</taxon>
        <taxon>Pucciniomycotina</taxon>
        <taxon>Pucciniomycetes</taxon>
        <taxon>Pucciniales</taxon>
        <taxon>Coleosporiaceae</taxon>
        <taxon>Cronartium</taxon>
    </lineage>
</organism>
<sequence>MPSSVEHASVSNRLDILTSIASSQHFNIFLYSPSTTSSFVSAAIDSGSSHSFAVHPHPHTSHPLLSPPPPYFQIASDPPPPYHQSNTTNNHER</sequence>